<name>A0A1I7UU08_9PELO</name>
<evidence type="ECO:0000313" key="1">
    <source>
        <dbReference type="Proteomes" id="UP000095282"/>
    </source>
</evidence>
<reference evidence="2" key="1">
    <citation type="submission" date="2016-11" db="UniProtKB">
        <authorList>
            <consortium name="WormBaseParasite"/>
        </authorList>
    </citation>
    <scope>IDENTIFICATION</scope>
</reference>
<dbReference type="AlphaFoldDB" id="A0A1I7UU08"/>
<evidence type="ECO:0000313" key="2">
    <source>
        <dbReference type="WBParaSite" id="Csp11.Scaffold630.g19341.t1"/>
    </source>
</evidence>
<dbReference type="Proteomes" id="UP000095282">
    <property type="component" value="Unplaced"/>
</dbReference>
<protein>
    <submittedName>
        <fullName evidence="2">Acetyltransferase</fullName>
    </submittedName>
</protein>
<keyword evidence="1" id="KW-1185">Reference proteome</keyword>
<proteinExistence type="predicted"/>
<accession>A0A1I7UU08</accession>
<organism evidence="1 2">
    <name type="scientific">Caenorhabditis tropicalis</name>
    <dbReference type="NCBI Taxonomy" id="1561998"/>
    <lineage>
        <taxon>Eukaryota</taxon>
        <taxon>Metazoa</taxon>
        <taxon>Ecdysozoa</taxon>
        <taxon>Nematoda</taxon>
        <taxon>Chromadorea</taxon>
        <taxon>Rhabditida</taxon>
        <taxon>Rhabditina</taxon>
        <taxon>Rhabditomorpha</taxon>
        <taxon>Rhabditoidea</taxon>
        <taxon>Rhabditidae</taxon>
        <taxon>Peloderinae</taxon>
        <taxon>Caenorhabditis</taxon>
    </lineage>
</organism>
<sequence>METHVGLETLMLYEEDQEQLNKMLTGIPFEQITDVEILKQHENDLLGGKMFKITRCDGKQCLVYILHGLFLCMEVC</sequence>
<dbReference type="WBParaSite" id="Csp11.Scaffold630.g19341.t1">
    <property type="protein sequence ID" value="Csp11.Scaffold630.g19341.t1"/>
    <property type="gene ID" value="Csp11.Scaffold630.g19341"/>
</dbReference>